<sequence length="351" mass="40067">MPRISLVGVCHGSSIYWVDEDGKTRTEETLYLHFNTHIVMCCAADRQSTWKFQSFERKKFQNIQSSSTISLNFDENSNLLKLHLTKIRFSSAGIYACISSSGEEKRLTVHILAVTNATNDVIKLNHYRAFIAKFQIRIGHPQKTTTPTVSCTFRLAKPRWDTVEVRWRGGLYATNPKLYSTTTEIDRVQGSLVTTMSVATPILKAKIYGKYQCELLINQKVRISSEVDLFIPPILAEPRMDMYLSPGETLEYLCDVIAHPPLTKPILWARYQRPIDVDQTGAVNVEGMKENNRITIDSVKWVNDRLKIVPLFDEDDATYSCFAQNERGNATGAFNLRVKREFDQSDNRVKV</sequence>
<reference evidence="2 3" key="2">
    <citation type="submission" date="2018-11" db="EMBL/GenBank/DDBJ databases">
        <authorList>
            <consortium name="Pathogen Informatics"/>
        </authorList>
    </citation>
    <scope>NUCLEOTIDE SEQUENCE [LARGE SCALE GENOMIC DNA]</scope>
    <source>
        <strain evidence="2 3">Egypt</strain>
    </source>
</reference>
<keyword evidence="3" id="KW-1185">Reference proteome</keyword>
<dbReference type="Gene3D" id="2.60.40.10">
    <property type="entry name" value="Immunoglobulins"/>
    <property type="match status" value="1"/>
</dbReference>
<evidence type="ECO:0000259" key="1">
    <source>
        <dbReference type="PROSITE" id="PS50835"/>
    </source>
</evidence>
<dbReference type="AlphaFoldDB" id="A0A183AJE5"/>
<feature type="domain" description="Ig-like" evidence="1">
    <location>
        <begin position="232"/>
        <end position="337"/>
    </location>
</feature>
<reference evidence="4" key="1">
    <citation type="submission" date="2016-06" db="UniProtKB">
        <authorList>
            <consortium name="WormBaseParasite"/>
        </authorList>
    </citation>
    <scope>IDENTIFICATION</scope>
</reference>
<dbReference type="InterPro" id="IPR003599">
    <property type="entry name" value="Ig_sub"/>
</dbReference>
<dbReference type="EMBL" id="UZAN01044140">
    <property type="protein sequence ID" value="VDP80122.1"/>
    <property type="molecule type" value="Genomic_DNA"/>
</dbReference>
<dbReference type="Proteomes" id="UP000272942">
    <property type="component" value="Unassembled WGS sequence"/>
</dbReference>
<dbReference type="SUPFAM" id="SSF48726">
    <property type="entry name" value="Immunoglobulin"/>
    <property type="match status" value="2"/>
</dbReference>
<dbReference type="PROSITE" id="PS50835">
    <property type="entry name" value="IG_LIKE"/>
    <property type="match status" value="1"/>
</dbReference>
<evidence type="ECO:0000313" key="2">
    <source>
        <dbReference type="EMBL" id="VDP80122.1"/>
    </source>
</evidence>
<gene>
    <name evidence="2" type="ORF">ECPE_LOCUS7080</name>
</gene>
<dbReference type="SMART" id="SM00409">
    <property type="entry name" value="IG"/>
    <property type="match status" value="2"/>
</dbReference>
<dbReference type="WBParaSite" id="ECPE_0000709501-mRNA-1">
    <property type="protein sequence ID" value="ECPE_0000709501-mRNA-1"/>
    <property type="gene ID" value="ECPE_0000709501"/>
</dbReference>
<protein>
    <submittedName>
        <fullName evidence="4">Ig-like domain-containing protein</fullName>
    </submittedName>
</protein>
<dbReference type="OrthoDB" id="6244967at2759"/>
<organism evidence="4">
    <name type="scientific">Echinostoma caproni</name>
    <dbReference type="NCBI Taxonomy" id="27848"/>
    <lineage>
        <taxon>Eukaryota</taxon>
        <taxon>Metazoa</taxon>
        <taxon>Spiralia</taxon>
        <taxon>Lophotrochozoa</taxon>
        <taxon>Platyhelminthes</taxon>
        <taxon>Trematoda</taxon>
        <taxon>Digenea</taxon>
        <taxon>Plagiorchiida</taxon>
        <taxon>Echinostomata</taxon>
        <taxon>Echinostomatoidea</taxon>
        <taxon>Echinostomatidae</taxon>
        <taxon>Echinostoma</taxon>
    </lineage>
</organism>
<dbReference type="InterPro" id="IPR013783">
    <property type="entry name" value="Ig-like_fold"/>
</dbReference>
<dbReference type="InterPro" id="IPR007110">
    <property type="entry name" value="Ig-like_dom"/>
</dbReference>
<name>A0A183AJE5_9TREM</name>
<accession>A0A183AJE5</accession>
<evidence type="ECO:0000313" key="3">
    <source>
        <dbReference type="Proteomes" id="UP000272942"/>
    </source>
</evidence>
<proteinExistence type="predicted"/>
<evidence type="ECO:0000313" key="4">
    <source>
        <dbReference type="WBParaSite" id="ECPE_0000709501-mRNA-1"/>
    </source>
</evidence>
<dbReference type="InterPro" id="IPR036179">
    <property type="entry name" value="Ig-like_dom_sf"/>
</dbReference>